<evidence type="ECO:0000256" key="1">
    <source>
        <dbReference type="ARBA" id="ARBA00004651"/>
    </source>
</evidence>
<gene>
    <name evidence="10" type="primary">manZ_20</name>
    <name evidence="10" type="ORF">SDC9_196012</name>
</gene>
<evidence type="ECO:0000256" key="4">
    <source>
        <dbReference type="ARBA" id="ARBA00022597"/>
    </source>
</evidence>
<accession>A0A645IAW8</accession>
<feature type="transmembrane region" description="Helical" evidence="9">
    <location>
        <begin position="119"/>
        <end position="141"/>
    </location>
</feature>
<evidence type="ECO:0000256" key="5">
    <source>
        <dbReference type="ARBA" id="ARBA00022683"/>
    </source>
</evidence>
<keyword evidence="8 9" id="KW-0472">Membrane</keyword>
<feature type="transmembrane region" description="Helical" evidence="9">
    <location>
        <begin position="35"/>
        <end position="54"/>
    </location>
</feature>
<evidence type="ECO:0000256" key="3">
    <source>
        <dbReference type="ARBA" id="ARBA00022475"/>
    </source>
</evidence>
<keyword evidence="4" id="KW-0762">Sugar transport</keyword>
<dbReference type="EMBL" id="VSSQ01110710">
    <property type="protein sequence ID" value="MPN48405.1"/>
    <property type="molecule type" value="Genomic_DNA"/>
</dbReference>
<dbReference type="InterPro" id="IPR004704">
    <property type="entry name" value="PTS_IID_man"/>
</dbReference>
<keyword evidence="7 9" id="KW-1133">Transmembrane helix</keyword>
<comment type="caution">
    <text evidence="10">The sequence shown here is derived from an EMBL/GenBank/DDBJ whole genome shotgun (WGS) entry which is preliminary data.</text>
</comment>
<feature type="transmembrane region" description="Helical" evidence="9">
    <location>
        <begin position="12"/>
        <end position="28"/>
    </location>
</feature>
<evidence type="ECO:0000256" key="6">
    <source>
        <dbReference type="ARBA" id="ARBA00022692"/>
    </source>
</evidence>
<keyword evidence="3" id="KW-1003">Cell membrane</keyword>
<sequence length="167" mass="17682">MGPLAGVGDTLWQAVVIPLLLVMFVGLAKEGNVAAPVIYVVLFYLLYYGFGYWLLNLGYNKGSEAILDLMESGIINKVITAAGILGCAVMGGLVRNYVTLNCAVTFQQSADSVFSLQTSLFDAILPGLLPLLLTLGCYKLLKKGMAAYWVVLIVVVVGAAGGILGIF</sequence>
<evidence type="ECO:0000256" key="9">
    <source>
        <dbReference type="SAM" id="Phobius"/>
    </source>
</evidence>
<dbReference type="GO" id="GO:0005886">
    <property type="term" value="C:plasma membrane"/>
    <property type="evidence" value="ECO:0007669"/>
    <property type="project" value="UniProtKB-SubCell"/>
</dbReference>
<proteinExistence type="predicted"/>
<keyword evidence="2" id="KW-0813">Transport</keyword>
<evidence type="ECO:0000313" key="10">
    <source>
        <dbReference type="EMBL" id="MPN48405.1"/>
    </source>
</evidence>
<dbReference type="PANTHER" id="PTHR32502:SF5">
    <property type="entry name" value="N-ACETYLGALACTOSAMINE PERMEASE IID COMPONENT-RELATED"/>
    <property type="match status" value="1"/>
</dbReference>
<dbReference type="AlphaFoldDB" id="A0A645IAW8"/>
<evidence type="ECO:0000256" key="8">
    <source>
        <dbReference type="ARBA" id="ARBA00023136"/>
    </source>
</evidence>
<organism evidence="10">
    <name type="scientific">bioreactor metagenome</name>
    <dbReference type="NCBI Taxonomy" id="1076179"/>
    <lineage>
        <taxon>unclassified sequences</taxon>
        <taxon>metagenomes</taxon>
        <taxon>ecological metagenomes</taxon>
    </lineage>
</organism>
<feature type="transmembrane region" description="Helical" evidence="9">
    <location>
        <begin position="74"/>
        <end position="98"/>
    </location>
</feature>
<keyword evidence="5" id="KW-0598">Phosphotransferase system</keyword>
<reference evidence="10" key="1">
    <citation type="submission" date="2019-08" db="EMBL/GenBank/DDBJ databases">
        <authorList>
            <person name="Kucharzyk K."/>
            <person name="Murdoch R.W."/>
            <person name="Higgins S."/>
            <person name="Loffler F."/>
        </authorList>
    </citation>
    <scope>NUCLEOTIDE SEQUENCE</scope>
</reference>
<dbReference type="Pfam" id="PF03613">
    <property type="entry name" value="EIID-AGA"/>
    <property type="match status" value="1"/>
</dbReference>
<dbReference type="GO" id="GO:0009401">
    <property type="term" value="P:phosphoenolpyruvate-dependent sugar phosphotransferase system"/>
    <property type="evidence" value="ECO:0007669"/>
    <property type="project" value="UniProtKB-KW"/>
</dbReference>
<dbReference type="PANTHER" id="PTHR32502">
    <property type="entry name" value="N-ACETYLGALACTOSAMINE PERMEASE II COMPONENT-RELATED"/>
    <property type="match status" value="1"/>
</dbReference>
<name>A0A645IAW8_9ZZZZ</name>
<dbReference type="InterPro" id="IPR050303">
    <property type="entry name" value="GatZ_KbaZ_carbometab"/>
</dbReference>
<dbReference type="PROSITE" id="PS51108">
    <property type="entry name" value="PTS_EIID"/>
    <property type="match status" value="1"/>
</dbReference>
<feature type="transmembrane region" description="Helical" evidence="9">
    <location>
        <begin position="147"/>
        <end position="166"/>
    </location>
</feature>
<evidence type="ECO:0000256" key="2">
    <source>
        <dbReference type="ARBA" id="ARBA00022448"/>
    </source>
</evidence>
<keyword evidence="6 9" id="KW-0812">Transmembrane</keyword>
<comment type="subcellular location">
    <subcellularLocation>
        <location evidence="1">Cell membrane</location>
        <topology evidence="1">Multi-pass membrane protein</topology>
    </subcellularLocation>
</comment>
<evidence type="ECO:0000256" key="7">
    <source>
        <dbReference type="ARBA" id="ARBA00022989"/>
    </source>
</evidence>
<protein>
    <submittedName>
        <fullName evidence="10">PTS system mannose-specific EIID component</fullName>
    </submittedName>
</protein>